<dbReference type="InterPro" id="IPR029479">
    <property type="entry name" value="Nitroreductase"/>
</dbReference>
<evidence type="ECO:0000313" key="7">
    <source>
        <dbReference type="EMBL" id="RXQ38375.1"/>
    </source>
</evidence>
<comment type="caution">
    <text evidence="7">The sequence shown here is derived from an EMBL/GenBank/DDBJ whole genome shotgun (WGS) entry which is preliminary data.</text>
</comment>
<name>A0A3V8HZE1_SALER</name>
<accession>A0A3V8HZE1</accession>
<dbReference type="Pfam" id="PF00881">
    <property type="entry name" value="Nitroreductase"/>
    <property type="match status" value="1"/>
</dbReference>
<dbReference type="AlphaFoldDB" id="A0A3V8HZE1"/>
<dbReference type="GO" id="GO:0016491">
    <property type="term" value="F:oxidoreductase activity"/>
    <property type="evidence" value="ECO:0007669"/>
    <property type="project" value="UniProtKB-KW"/>
</dbReference>
<dbReference type="SUPFAM" id="SSF55469">
    <property type="entry name" value="FMN-dependent nitroreductase-like"/>
    <property type="match status" value="1"/>
</dbReference>
<gene>
    <name evidence="7" type="ORF">EI538_00315</name>
</gene>
<keyword evidence="4" id="KW-0288">FMN</keyword>
<evidence type="ECO:0000256" key="2">
    <source>
        <dbReference type="ARBA" id="ARBA00007118"/>
    </source>
</evidence>
<comment type="similarity">
    <text evidence="2">Belongs to the nitroreductase family.</text>
</comment>
<proteinExistence type="inferred from homology"/>
<dbReference type="PANTHER" id="PTHR43673:SF2">
    <property type="entry name" value="NITROREDUCTASE"/>
    <property type="match status" value="1"/>
</dbReference>
<dbReference type="Proteomes" id="UP000290660">
    <property type="component" value="Unassembled WGS sequence"/>
</dbReference>
<dbReference type="InterPro" id="IPR000415">
    <property type="entry name" value="Nitroreductase-like"/>
</dbReference>
<feature type="domain" description="Nitroreductase" evidence="6">
    <location>
        <begin position="12"/>
        <end position="201"/>
    </location>
</feature>
<evidence type="ECO:0000256" key="1">
    <source>
        <dbReference type="ARBA" id="ARBA00001917"/>
    </source>
</evidence>
<keyword evidence="3" id="KW-0285">Flavoprotein</keyword>
<dbReference type="RefSeq" id="WP_127174116.1">
    <property type="nucleotide sequence ID" value="NZ_JASMSH010000001.1"/>
</dbReference>
<evidence type="ECO:0000256" key="5">
    <source>
        <dbReference type="ARBA" id="ARBA00023002"/>
    </source>
</evidence>
<dbReference type="CDD" id="cd02136">
    <property type="entry name" value="PnbA_NfnB-like"/>
    <property type="match status" value="1"/>
</dbReference>
<protein>
    <submittedName>
        <fullName evidence="7">Nitroreductase</fullName>
    </submittedName>
</protein>
<evidence type="ECO:0000259" key="6">
    <source>
        <dbReference type="Pfam" id="PF00881"/>
    </source>
</evidence>
<evidence type="ECO:0000256" key="4">
    <source>
        <dbReference type="ARBA" id="ARBA00022643"/>
    </source>
</evidence>
<sequence>MSNNEMSFIQAVRQRRAVRRFLPQALTQEQLIEVLEDAQWSPSNCNTQPWQVHILSGKTKNELSRLLLADEEQGNQSPDFWFDQQAYTGIYSERVHHMGKSRYEALGIAREDKAARRNYSRRNLSFYGAPHVALLFMPHFGDDVRTAGDIGMYGQTFMLSLTSRGYASVPQTVLGLYAGTIKKFLNIPEEVKMMFGISFGYADPESPADQINLGRAHINSYVTFHQ</sequence>
<organism evidence="7 8">
    <name type="scientific">Salmonella enterica</name>
    <name type="common">Salmonella choleraesuis</name>
    <dbReference type="NCBI Taxonomy" id="28901"/>
    <lineage>
        <taxon>Bacteria</taxon>
        <taxon>Pseudomonadati</taxon>
        <taxon>Pseudomonadota</taxon>
        <taxon>Gammaproteobacteria</taxon>
        <taxon>Enterobacterales</taxon>
        <taxon>Enterobacteriaceae</taxon>
        <taxon>Salmonella</taxon>
    </lineage>
</organism>
<reference evidence="7 8" key="1">
    <citation type="submission" date="2018-12" db="EMBL/GenBank/DDBJ databases">
        <title>Identification of serotype of rogose Salmonella by whole genome sequencing.</title>
        <authorList>
            <person name="Sacchi C.T."/>
            <person name="Goncalves C.R."/>
            <person name="Tiba-Casas M.R."/>
        </authorList>
    </citation>
    <scope>NUCLEOTIDE SEQUENCE [LARGE SCALE GENOMIC DNA]</scope>
    <source>
        <strain evidence="7 8">169_17</strain>
    </source>
</reference>
<dbReference type="EMBL" id="RSEO01000001">
    <property type="protein sequence ID" value="RXQ38375.1"/>
    <property type="molecule type" value="Genomic_DNA"/>
</dbReference>
<comment type="cofactor">
    <cofactor evidence="1">
        <name>FMN</name>
        <dbReference type="ChEBI" id="CHEBI:58210"/>
    </cofactor>
</comment>
<dbReference type="Gene3D" id="3.40.109.10">
    <property type="entry name" value="NADH Oxidase"/>
    <property type="match status" value="1"/>
</dbReference>
<evidence type="ECO:0000256" key="3">
    <source>
        <dbReference type="ARBA" id="ARBA00022630"/>
    </source>
</evidence>
<keyword evidence="5" id="KW-0560">Oxidoreductase</keyword>
<evidence type="ECO:0000313" key="8">
    <source>
        <dbReference type="Proteomes" id="UP000290660"/>
    </source>
</evidence>
<dbReference type="PANTHER" id="PTHR43673">
    <property type="entry name" value="NAD(P)H NITROREDUCTASE YDGI-RELATED"/>
    <property type="match status" value="1"/>
</dbReference>